<name>A0A1G2DLK7_9BACT</name>
<dbReference type="PANTHER" id="PTHR11070">
    <property type="entry name" value="UVRD / RECB / PCRA DNA HELICASE FAMILY MEMBER"/>
    <property type="match status" value="1"/>
</dbReference>
<evidence type="ECO:0000259" key="17">
    <source>
        <dbReference type="PROSITE" id="PS51217"/>
    </source>
</evidence>
<keyword evidence="2" id="KW-0540">Nuclease</keyword>
<dbReference type="CDD" id="cd17932">
    <property type="entry name" value="DEXQc_UvrD"/>
    <property type="match status" value="1"/>
</dbReference>
<comment type="catalytic activity">
    <reaction evidence="14">
        <text>ATP + H2O = ADP + phosphate + H(+)</text>
        <dbReference type="Rhea" id="RHEA:13065"/>
        <dbReference type="ChEBI" id="CHEBI:15377"/>
        <dbReference type="ChEBI" id="CHEBI:15378"/>
        <dbReference type="ChEBI" id="CHEBI:30616"/>
        <dbReference type="ChEBI" id="CHEBI:43474"/>
        <dbReference type="ChEBI" id="CHEBI:456216"/>
        <dbReference type="EC" id="5.6.2.4"/>
    </reaction>
</comment>
<dbReference type="InterPro" id="IPR038726">
    <property type="entry name" value="PDDEXK_AddAB-type"/>
</dbReference>
<keyword evidence="3 15" id="KW-0547">Nucleotide-binding</keyword>
<proteinExistence type="inferred from homology"/>
<dbReference type="GO" id="GO:0005829">
    <property type="term" value="C:cytosol"/>
    <property type="evidence" value="ECO:0007669"/>
    <property type="project" value="TreeGrafter"/>
</dbReference>
<dbReference type="InterPro" id="IPR011604">
    <property type="entry name" value="PDDEXK-like_dom_sf"/>
</dbReference>
<evidence type="ECO:0000256" key="7">
    <source>
        <dbReference type="ARBA" id="ARBA00022839"/>
    </source>
</evidence>
<evidence type="ECO:0000256" key="14">
    <source>
        <dbReference type="ARBA" id="ARBA00048988"/>
    </source>
</evidence>
<reference evidence="18 19" key="1">
    <citation type="journal article" date="2016" name="Nat. Commun.">
        <title>Thousands of microbial genomes shed light on interconnected biogeochemical processes in an aquifer system.</title>
        <authorList>
            <person name="Anantharaman K."/>
            <person name="Brown C.T."/>
            <person name="Hug L.A."/>
            <person name="Sharon I."/>
            <person name="Castelle C.J."/>
            <person name="Probst A.J."/>
            <person name="Thomas B.C."/>
            <person name="Singh A."/>
            <person name="Wilkins M.J."/>
            <person name="Karaoz U."/>
            <person name="Brodie E.L."/>
            <person name="Williams K.H."/>
            <person name="Hubbard S.S."/>
            <person name="Banfield J.F."/>
        </authorList>
    </citation>
    <scope>NUCLEOTIDE SEQUENCE [LARGE SCALE GENOMIC DNA]</scope>
</reference>
<evidence type="ECO:0000256" key="3">
    <source>
        <dbReference type="ARBA" id="ARBA00022741"/>
    </source>
</evidence>
<dbReference type="GO" id="GO:0043138">
    <property type="term" value="F:3'-5' DNA helicase activity"/>
    <property type="evidence" value="ECO:0007669"/>
    <property type="project" value="UniProtKB-EC"/>
</dbReference>
<protein>
    <recommendedName>
        <fullName evidence="13">DNA 3'-5' helicase</fullName>
        <ecNumber evidence="13">5.6.2.4</ecNumber>
    </recommendedName>
</protein>
<evidence type="ECO:0000256" key="5">
    <source>
        <dbReference type="ARBA" id="ARBA00022801"/>
    </source>
</evidence>
<comment type="catalytic activity">
    <reaction evidence="12">
        <text>Couples ATP hydrolysis with the unwinding of duplex DNA by translocating in the 3'-5' direction.</text>
        <dbReference type="EC" id="5.6.2.4"/>
    </reaction>
</comment>
<dbReference type="GO" id="GO:0003677">
    <property type="term" value="F:DNA binding"/>
    <property type="evidence" value="ECO:0007669"/>
    <property type="project" value="UniProtKB-KW"/>
</dbReference>
<dbReference type="GO" id="GO:0033202">
    <property type="term" value="C:DNA helicase complex"/>
    <property type="evidence" value="ECO:0007669"/>
    <property type="project" value="TreeGrafter"/>
</dbReference>
<keyword evidence="9" id="KW-0238">DNA-binding</keyword>
<keyword evidence="5 15" id="KW-0378">Hydrolase</keyword>
<evidence type="ECO:0000256" key="2">
    <source>
        <dbReference type="ARBA" id="ARBA00022722"/>
    </source>
</evidence>
<dbReference type="Gene3D" id="1.10.486.10">
    <property type="entry name" value="PCRA, domain 4"/>
    <property type="match status" value="1"/>
</dbReference>
<keyword evidence="8 15" id="KW-0067">ATP-binding</keyword>
<dbReference type="InterPro" id="IPR000212">
    <property type="entry name" value="DNA_helicase_UvrD/REP"/>
</dbReference>
<sequence length="1019" mass="115404">MISSSFLSSYKKLNPAQKKAVDSIEGPVMVIAGPGTGKTQILTLRIANILRLTDTAPENILALTFTESGVFSMRRRLVEIAGEVGYRVRIHTFHGFANGLIQGYPDEFPEIIGATHIHEVEKIDLVKEIIQKHKGEHLRPFGDPFFYVTKILGAVSDLKREYVTPARMKKLARERIREWKRTPDLSHEHGAHKGKIKGKYALAAKLLERDLELADVYEKYEAALLSRRRYDYDDMVLHAVRALEKNADLLLSLQEEHQYILADEHQDANQSQNRMLELLASYHENPNLFIVGDEKQAIYRFQGASLQNFSNFMRLYPKAVKIALKENYRSTQPILDAAHAVIAKGGEQASIRVRLLSQEKKTASPPLSAVFSRPEFQYAYIAQDIKKKIAAGVPAEEIAVLYRDNKDAHSVGPVFLKSGVPFAIESEQNVLHDPLIRKLFLLVRAVCHYGDDGRLLGVLHLDFLKQKNSDVYKVLRYAGGKRLSLYETIESKTHLRAAGVEDSARLLLLATQLDRWKTSGENTSPLSFFETLVDESGFLASLLSGSEPMDRLDALTTVFDWVKTIISPDRKNGRASLLKEVVAYFDTLEEHNLSLVSHPATAGRPGKVRLMTAHKAKGLEFDFVYLIDAHDGKWGNKREVRYFTPASAYTLRMKDASPTAFSGSMEVDKNDDERRLFYVALTRARKEVFASYAKESADGKERLPAQFVGEIDETYRRELPTKDFEERLAPQFFFMPPSGTPSSLKDKAFLNTLFLEQGLSVTALNNYLTCPWNYFYNNLLRIPRVAGKHASFGTAVHAALKVYGDARRKGVRFGKKVFIDAFLSALKKEPLSLEDFTDCVNKGKEVLGGYFDAHKDEETGDARAEMKLEAPFSLGGFSVPLRGLLDKVEFLHTGEARVTDYKTGRPKSRNEIEGKTQTGDGGYKRQLVFYKLLLSLQTREKPYTMTEGVIAFIEPDQGGRYREEVFCISDDEVEVLKEEIRRVSKEIYTLAFWNARCTPRASFKTREKCRYCALRDMLR</sequence>
<accession>A0A1G2DLK7</accession>
<evidence type="ECO:0000256" key="6">
    <source>
        <dbReference type="ARBA" id="ARBA00022806"/>
    </source>
</evidence>
<dbReference type="AlphaFoldDB" id="A0A1G2DLK7"/>
<dbReference type="Pfam" id="PF13361">
    <property type="entry name" value="UvrD_C"/>
    <property type="match status" value="1"/>
</dbReference>
<dbReference type="PROSITE" id="PS51198">
    <property type="entry name" value="UVRD_HELICASE_ATP_BIND"/>
    <property type="match status" value="1"/>
</dbReference>
<feature type="domain" description="UvrD-like helicase C-terminal" evidence="17">
    <location>
        <begin position="332"/>
        <end position="618"/>
    </location>
</feature>
<evidence type="ECO:0000256" key="1">
    <source>
        <dbReference type="ARBA" id="ARBA00009922"/>
    </source>
</evidence>
<keyword evidence="7" id="KW-0269">Exonuclease</keyword>
<dbReference type="Pfam" id="PF12705">
    <property type="entry name" value="PDDEXK_1"/>
    <property type="match status" value="1"/>
</dbReference>
<dbReference type="InterPro" id="IPR014016">
    <property type="entry name" value="UvrD-like_ATP-bd"/>
</dbReference>
<keyword evidence="6 15" id="KW-0347">Helicase</keyword>
<dbReference type="EMBL" id="MHLR01000027">
    <property type="protein sequence ID" value="OGZ14544.1"/>
    <property type="molecule type" value="Genomic_DNA"/>
</dbReference>
<comment type="similarity">
    <text evidence="1">Belongs to the helicase family. UvrD subfamily.</text>
</comment>
<evidence type="ECO:0000313" key="19">
    <source>
        <dbReference type="Proteomes" id="UP000177573"/>
    </source>
</evidence>
<dbReference type="Pfam" id="PF00580">
    <property type="entry name" value="UvrD-helicase"/>
    <property type="match status" value="1"/>
</dbReference>
<dbReference type="GO" id="GO:0005524">
    <property type="term" value="F:ATP binding"/>
    <property type="evidence" value="ECO:0007669"/>
    <property type="project" value="UniProtKB-UniRule"/>
</dbReference>
<comment type="caution">
    <text evidence="18">The sequence shown here is derived from an EMBL/GenBank/DDBJ whole genome shotgun (WGS) entry which is preliminary data.</text>
</comment>
<evidence type="ECO:0000256" key="9">
    <source>
        <dbReference type="ARBA" id="ARBA00023125"/>
    </source>
</evidence>
<dbReference type="Gene3D" id="1.10.10.160">
    <property type="match status" value="1"/>
</dbReference>
<dbReference type="GO" id="GO:0000725">
    <property type="term" value="P:recombinational repair"/>
    <property type="evidence" value="ECO:0007669"/>
    <property type="project" value="TreeGrafter"/>
</dbReference>
<dbReference type="InterPro" id="IPR014017">
    <property type="entry name" value="DNA_helicase_UvrD-like_C"/>
</dbReference>
<dbReference type="EC" id="5.6.2.4" evidence="13"/>
<evidence type="ECO:0000256" key="13">
    <source>
        <dbReference type="ARBA" id="ARBA00034808"/>
    </source>
</evidence>
<feature type="binding site" evidence="15">
    <location>
        <begin position="32"/>
        <end position="39"/>
    </location>
    <ligand>
        <name>ATP</name>
        <dbReference type="ChEBI" id="CHEBI:30616"/>
    </ligand>
</feature>
<dbReference type="Gene3D" id="3.40.50.300">
    <property type="entry name" value="P-loop containing nucleotide triphosphate hydrolases"/>
    <property type="match status" value="2"/>
</dbReference>
<keyword evidence="10" id="KW-0234">DNA repair</keyword>
<evidence type="ECO:0000256" key="10">
    <source>
        <dbReference type="ARBA" id="ARBA00023204"/>
    </source>
</evidence>
<dbReference type="GO" id="GO:0004527">
    <property type="term" value="F:exonuclease activity"/>
    <property type="evidence" value="ECO:0007669"/>
    <property type="project" value="UniProtKB-KW"/>
</dbReference>
<evidence type="ECO:0000256" key="11">
    <source>
        <dbReference type="ARBA" id="ARBA00023235"/>
    </source>
</evidence>
<evidence type="ECO:0000256" key="12">
    <source>
        <dbReference type="ARBA" id="ARBA00034617"/>
    </source>
</evidence>
<dbReference type="PANTHER" id="PTHR11070:SF59">
    <property type="entry name" value="DNA 3'-5' HELICASE"/>
    <property type="match status" value="1"/>
</dbReference>
<dbReference type="SUPFAM" id="SSF52540">
    <property type="entry name" value="P-loop containing nucleoside triphosphate hydrolases"/>
    <property type="match status" value="1"/>
</dbReference>
<organism evidence="18 19">
    <name type="scientific">Candidatus Lloydbacteria bacterium RIFCSPLOWO2_02_FULL_51_11</name>
    <dbReference type="NCBI Taxonomy" id="1798667"/>
    <lineage>
        <taxon>Bacteria</taxon>
        <taxon>Candidatus Lloydiibacteriota</taxon>
    </lineage>
</organism>
<dbReference type="Gene3D" id="3.90.320.10">
    <property type="match status" value="1"/>
</dbReference>
<evidence type="ECO:0000256" key="15">
    <source>
        <dbReference type="PROSITE-ProRule" id="PRU00560"/>
    </source>
</evidence>
<evidence type="ECO:0000256" key="8">
    <source>
        <dbReference type="ARBA" id="ARBA00022840"/>
    </source>
</evidence>
<dbReference type="STRING" id="1798667.A3J08_02455"/>
<gene>
    <name evidence="18" type="ORF">A3J08_02455</name>
</gene>
<dbReference type="InterPro" id="IPR013986">
    <property type="entry name" value="DExx_box_DNA_helicase_dom_sf"/>
</dbReference>
<dbReference type="PROSITE" id="PS51217">
    <property type="entry name" value="UVRD_HELICASE_CTER"/>
    <property type="match status" value="1"/>
</dbReference>
<evidence type="ECO:0000259" key="16">
    <source>
        <dbReference type="PROSITE" id="PS51198"/>
    </source>
</evidence>
<dbReference type="InterPro" id="IPR027417">
    <property type="entry name" value="P-loop_NTPase"/>
</dbReference>
<evidence type="ECO:0000256" key="4">
    <source>
        <dbReference type="ARBA" id="ARBA00022763"/>
    </source>
</evidence>
<dbReference type="Proteomes" id="UP000177573">
    <property type="component" value="Unassembled WGS sequence"/>
</dbReference>
<feature type="domain" description="UvrD-like helicase ATP-binding" evidence="16">
    <location>
        <begin position="11"/>
        <end position="331"/>
    </location>
</feature>
<evidence type="ECO:0000313" key="18">
    <source>
        <dbReference type="EMBL" id="OGZ14544.1"/>
    </source>
</evidence>
<keyword evidence="4" id="KW-0227">DNA damage</keyword>
<keyword evidence="11" id="KW-0413">Isomerase</keyword>